<protein>
    <submittedName>
        <fullName evidence="2">Uncharacterized protein</fullName>
    </submittedName>
</protein>
<dbReference type="Proteomes" id="UP000664218">
    <property type="component" value="Unassembled WGS sequence"/>
</dbReference>
<keyword evidence="1" id="KW-0472">Membrane</keyword>
<organism evidence="2 3">
    <name type="scientific">Proteiniclasticum aestuarii</name>
    <dbReference type="NCBI Taxonomy" id="2817862"/>
    <lineage>
        <taxon>Bacteria</taxon>
        <taxon>Bacillati</taxon>
        <taxon>Bacillota</taxon>
        <taxon>Clostridia</taxon>
        <taxon>Eubacteriales</taxon>
        <taxon>Clostridiaceae</taxon>
        <taxon>Proteiniclasticum</taxon>
    </lineage>
</organism>
<name>A0A939H8G9_9CLOT</name>
<sequence length="184" mass="21430">MGMYIRSEGTEYSVRFVRVYHFIGIFLILLIAGPLHFAYEWSGENFFVSLVAPVNESIWEHLKMVYWPTLLWWVLGYALFRRRSRLSGMRWGQSMAVSIIFGMLVIVLWYYTWAGAFAIEASWINFSSMVSVVIGQLLAIHVYRVAKPRWVYFVPGMIIVVSLAFMSGFFTYYPPALPMFVSPY</sequence>
<dbReference type="Pfam" id="PF20122">
    <property type="entry name" value="DUF6512"/>
    <property type="match status" value="1"/>
</dbReference>
<evidence type="ECO:0000256" key="1">
    <source>
        <dbReference type="SAM" id="Phobius"/>
    </source>
</evidence>
<keyword evidence="1" id="KW-1133">Transmembrane helix</keyword>
<comment type="caution">
    <text evidence="2">The sequence shown here is derived from an EMBL/GenBank/DDBJ whole genome shotgun (WGS) entry which is preliminary data.</text>
</comment>
<keyword evidence="1" id="KW-0812">Transmembrane</keyword>
<dbReference type="AlphaFoldDB" id="A0A939H8G9"/>
<accession>A0A939H8G9</accession>
<evidence type="ECO:0000313" key="3">
    <source>
        <dbReference type="Proteomes" id="UP000664218"/>
    </source>
</evidence>
<reference evidence="2" key="1">
    <citation type="submission" date="2021-03" db="EMBL/GenBank/DDBJ databases">
        <title>Proteiniclasticum marinus sp. nov., isolated from tidal flat sediment.</title>
        <authorList>
            <person name="Namirimu T."/>
            <person name="Yang J.-A."/>
            <person name="Yang S.-H."/>
            <person name="Kim Y.-J."/>
            <person name="Kwon K.K."/>
        </authorList>
    </citation>
    <scope>NUCLEOTIDE SEQUENCE</scope>
    <source>
        <strain evidence="2">SCR006</strain>
    </source>
</reference>
<proteinExistence type="predicted"/>
<feature type="transmembrane region" description="Helical" evidence="1">
    <location>
        <begin position="20"/>
        <end position="39"/>
    </location>
</feature>
<keyword evidence="3" id="KW-1185">Reference proteome</keyword>
<feature type="transmembrane region" description="Helical" evidence="1">
    <location>
        <begin position="92"/>
        <end position="111"/>
    </location>
</feature>
<dbReference type="EMBL" id="JAFNJU010000003">
    <property type="protein sequence ID" value="MBO1264439.1"/>
    <property type="molecule type" value="Genomic_DNA"/>
</dbReference>
<feature type="transmembrane region" description="Helical" evidence="1">
    <location>
        <begin position="64"/>
        <end position="80"/>
    </location>
</feature>
<feature type="transmembrane region" description="Helical" evidence="1">
    <location>
        <begin position="123"/>
        <end position="143"/>
    </location>
</feature>
<gene>
    <name evidence="2" type="ORF">J3A84_05210</name>
</gene>
<feature type="transmembrane region" description="Helical" evidence="1">
    <location>
        <begin position="150"/>
        <end position="173"/>
    </location>
</feature>
<dbReference type="RefSeq" id="WP_207598952.1">
    <property type="nucleotide sequence ID" value="NZ_JAFNJU010000003.1"/>
</dbReference>
<dbReference type="InterPro" id="IPR045407">
    <property type="entry name" value="DUF6512"/>
</dbReference>
<evidence type="ECO:0000313" key="2">
    <source>
        <dbReference type="EMBL" id="MBO1264439.1"/>
    </source>
</evidence>